<dbReference type="PANTHER" id="PTHR43617:SF38">
    <property type="entry name" value="N-ACETYLTRANSFERASE DOMAIN-CONTAINING PROTEIN"/>
    <property type="match status" value="1"/>
</dbReference>
<dbReference type="SUPFAM" id="SSF55729">
    <property type="entry name" value="Acyl-CoA N-acyltransferases (Nat)"/>
    <property type="match status" value="1"/>
</dbReference>
<reference evidence="2 3" key="1">
    <citation type="submission" date="2020-06" db="EMBL/GenBank/DDBJ databases">
        <title>NJ-3-1, isolated from saline soil.</title>
        <authorList>
            <person name="Cui H.L."/>
            <person name="Shi X."/>
        </authorList>
    </citation>
    <scope>NUCLEOTIDE SEQUENCE [LARGE SCALE GENOMIC DNA]</scope>
    <source>
        <strain evidence="2 3">NJ-3-1</strain>
    </source>
</reference>
<keyword evidence="2" id="KW-0808">Transferase</keyword>
<dbReference type="Pfam" id="PF00583">
    <property type="entry name" value="Acetyltransf_1"/>
    <property type="match status" value="1"/>
</dbReference>
<dbReference type="KEGG" id="halu:HUG12_03400"/>
<proteinExistence type="predicted"/>
<evidence type="ECO:0000313" key="3">
    <source>
        <dbReference type="Proteomes" id="UP000509626"/>
    </source>
</evidence>
<dbReference type="InterPro" id="IPR000182">
    <property type="entry name" value="GNAT_dom"/>
</dbReference>
<name>A0A7D5QB97_9EURY</name>
<organism evidence="2 3">
    <name type="scientific">Halorarum salinum</name>
    <dbReference type="NCBI Taxonomy" id="2743089"/>
    <lineage>
        <taxon>Archaea</taxon>
        <taxon>Methanobacteriati</taxon>
        <taxon>Methanobacteriota</taxon>
        <taxon>Stenosarchaea group</taxon>
        <taxon>Halobacteria</taxon>
        <taxon>Halobacteriales</taxon>
        <taxon>Haloferacaceae</taxon>
        <taxon>Halorarum</taxon>
    </lineage>
</organism>
<dbReference type="EMBL" id="CP058579">
    <property type="protein sequence ID" value="QLG60841.1"/>
    <property type="molecule type" value="Genomic_DNA"/>
</dbReference>
<dbReference type="PROSITE" id="PS51186">
    <property type="entry name" value="GNAT"/>
    <property type="match status" value="1"/>
</dbReference>
<dbReference type="InterPro" id="IPR050276">
    <property type="entry name" value="MshD_Acetyltransferase"/>
</dbReference>
<dbReference type="CDD" id="cd04301">
    <property type="entry name" value="NAT_SF"/>
    <property type="match status" value="1"/>
</dbReference>
<sequence length="186" mass="19956">MEVRPVESLEEFRAAMAVNRTAWRDAYAGILPGDVLDRFEVPEGEALRERYADARRDGQVFLVAADPDAAGSGVAGSGTGHDPGVVAFAQFVRTPDLAKPFVGADEAGLRALYVDPGRQGEGFGSRLLADGLDRLPADTEAVVLETFRDNDAARGFYESRGFALRGEATFEVEGEAYPTVVYGKPV</sequence>
<feature type="domain" description="N-acetyltransferase" evidence="1">
    <location>
        <begin position="1"/>
        <end position="186"/>
    </location>
</feature>
<dbReference type="InterPro" id="IPR016181">
    <property type="entry name" value="Acyl_CoA_acyltransferase"/>
</dbReference>
<dbReference type="RefSeq" id="WP_179267427.1">
    <property type="nucleotide sequence ID" value="NZ_CP058579.1"/>
</dbReference>
<dbReference type="Proteomes" id="UP000509626">
    <property type="component" value="Chromosome"/>
</dbReference>
<evidence type="ECO:0000313" key="2">
    <source>
        <dbReference type="EMBL" id="QLG60841.1"/>
    </source>
</evidence>
<dbReference type="PANTHER" id="PTHR43617">
    <property type="entry name" value="L-AMINO ACID N-ACETYLTRANSFERASE"/>
    <property type="match status" value="1"/>
</dbReference>
<accession>A0A7D5QB97</accession>
<dbReference type="OrthoDB" id="11597at2157"/>
<evidence type="ECO:0000259" key="1">
    <source>
        <dbReference type="PROSITE" id="PS51186"/>
    </source>
</evidence>
<dbReference type="GeneID" id="56036473"/>
<dbReference type="Gene3D" id="3.40.630.30">
    <property type="match status" value="1"/>
</dbReference>
<keyword evidence="3" id="KW-1185">Reference proteome</keyword>
<gene>
    <name evidence="2" type="ORF">HUG12_03400</name>
</gene>
<dbReference type="AlphaFoldDB" id="A0A7D5QB97"/>
<protein>
    <submittedName>
        <fullName evidence="2">GNAT family N-acetyltransferase</fullName>
    </submittedName>
</protein>
<dbReference type="GO" id="GO:0016747">
    <property type="term" value="F:acyltransferase activity, transferring groups other than amino-acyl groups"/>
    <property type="evidence" value="ECO:0007669"/>
    <property type="project" value="InterPro"/>
</dbReference>